<dbReference type="GO" id="GO:0008270">
    <property type="term" value="F:zinc ion binding"/>
    <property type="evidence" value="ECO:0007669"/>
    <property type="project" value="InterPro"/>
</dbReference>
<protein>
    <recommendedName>
        <fullName evidence="4">Zn(2)-C6 fungal-type domain-containing protein</fullName>
    </recommendedName>
</protein>
<dbReference type="PANTHER" id="PTHR37534">
    <property type="entry name" value="TRANSCRIPTIONAL ACTIVATOR PROTEIN UGA3"/>
    <property type="match status" value="1"/>
</dbReference>
<organism evidence="5 6">
    <name type="scientific">Beauveria bassiana D1-5</name>
    <dbReference type="NCBI Taxonomy" id="1245745"/>
    <lineage>
        <taxon>Eukaryota</taxon>
        <taxon>Fungi</taxon>
        <taxon>Dikarya</taxon>
        <taxon>Ascomycota</taxon>
        <taxon>Pezizomycotina</taxon>
        <taxon>Sordariomycetes</taxon>
        <taxon>Hypocreomycetidae</taxon>
        <taxon>Hypocreales</taxon>
        <taxon>Cordycipitaceae</taxon>
        <taxon>Beauveria</taxon>
    </lineage>
</organism>
<keyword evidence="2" id="KW-0539">Nucleus</keyword>
<dbReference type="InterPro" id="IPR036864">
    <property type="entry name" value="Zn2-C6_fun-type_DNA-bd_sf"/>
</dbReference>
<dbReference type="STRING" id="1245745.A0A0A2WEJ7"/>
<reference evidence="5 6" key="1">
    <citation type="submission" date="2012-10" db="EMBL/GenBank/DDBJ databases">
        <title>Genome sequencing and analysis of entomopathogenic fungi Beauveria bassiana D1-5.</title>
        <authorList>
            <person name="Li Q."/>
            <person name="Wang L."/>
            <person name="Zhang Z."/>
            <person name="Wang Q."/>
            <person name="Ren J."/>
            <person name="Wang M."/>
            <person name="Xu W."/>
            <person name="Wang J."/>
            <person name="Lu Y."/>
            <person name="Du Q."/>
            <person name="Sun Z."/>
        </authorList>
    </citation>
    <scope>NUCLEOTIDE SEQUENCE [LARGE SCALE GENOMIC DNA]</scope>
    <source>
        <strain evidence="5 6">D1-5</strain>
    </source>
</reference>
<comment type="caution">
    <text evidence="5">The sequence shown here is derived from an EMBL/GenBank/DDBJ whole genome shotgun (WGS) entry which is preliminary data.</text>
</comment>
<evidence type="ECO:0000256" key="2">
    <source>
        <dbReference type="ARBA" id="ARBA00023242"/>
    </source>
</evidence>
<evidence type="ECO:0000259" key="4">
    <source>
        <dbReference type="PROSITE" id="PS50048"/>
    </source>
</evidence>
<dbReference type="HOGENOM" id="CLU_008719_4_1_1"/>
<dbReference type="OrthoDB" id="5319341at2759"/>
<dbReference type="GO" id="GO:0000981">
    <property type="term" value="F:DNA-binding transcription factor activity, RNA polymerase II-specific"/>
    <property type="evidence" value="ECO:0007669"/>
    <property type="project" value="InterPro"/>
</dbReference>
<dbReference type="PANTHER" id="PTHR37534:SF3">
    <property type="entry name" value="ZN(II)2CYS6 TRANSCRIPTION FACTOR (EUROFUNG)"/>
    <property type="match status" value="1"/>
</dbReference>
<name>A0A0A2WEJ7_BEABA</name>
<dbReference type="GO" id="GO:0000976">
    <property type="term" value="F:transcription cis-regulatory region binding"/>
    <property type="evidence" value="ECO:0007669"/>
    <property type="project" value="TreeGrafter"/>
</dbReference>
<dbReference type="CDD" id="cd00067">
    <property type="entry name" value="GAL4"/>
    <property type="match status" value="1"/>
</dbReference>
<dbReference type="Pfam" id="PF00172">
    <property type="entry name" value="Zn_clus"/>
    <property type="match status" value="1"/>
</dbReference>
<feature type="domain" description="Zn(2)-C6 fungal-type" evidence="4">
    <location>
        <begin position="24"/>
        <end position="54"/>
    </location>
</feature>
<dbReference type="Proteomes" id="UP000030106">
    <property type="component" value="Unassembled WGS sequence"/>
</dbReference>
<evidence type="ECO:0000313" key="5">
    <source>
        <dbReference type="EMBL" id="KGQ11594.1"/>
    </source>
</evidence>
<feature type="region of interest" description="Disordered" evidence="3">
    <location>
        <begin position="161"/>
        <end position="190"/>
    </location>
</feature>
<dbReference type="eggNOG" id="ENOG502RCSS">
    <property type="taxonomic scope" value="Eukaryota"/>
</dbReference>
<dbReference type="GO" id="GO:0045944">
    <property type="term" value="P:positive regulation of transcription by RNA polymerase II"/>
    <property type="evidence" value="ECO:0007669"/>
    <property type="project" value="TreeGrafter"/>
</dbReference>
<dbReference type="AlphaFoldDB" id="A0A0A2WEJ7"/>
<dbReference type="PROSITE" id="PS50048">
    <property type="entry name" value="ZN2_CY6_FUNGAL_2"/>
    <property type="match status" value="1"/>
</dbReference>
<dbReference type="GO" id="GO:0005634">
    <property type="term" value="C:nucleus"/>
    <property type="evidence" value="ECO:0007669"/>
    <property type="project" value="UniProtKB-SubCell"/>
</dbReference>
<dbReference type="EMBL" id="ANFO01000196">
    <property type="protein sequence ID" value="KGQ11594.1"/>
    <property type="molecule type" value="Genomic_DNA"/>
</dbReference>
<dbReference type="Pfam" id="PF11951">
    <property type="entry name" value="Fungal_trans_2"/>
    <property type="match status" value="1"/>
</dbReference>
<dbReference type="SMART" id="SM00066">
    <property type="entry name" value="GAL4"/>
    <property type="match status" value="1"/>
</dbReference>
<gene>
    <name evidence="5" type="ORF">BBAD15_g2666</name>
</gene>
<accession>A0A0A2WEJ7</accession>
<dbReference type="InterPro" id="IPR001138">
    <property type="entry name" value="Zn2Cys6_DnaBD"/>
</dbReference>
<feature type="compositionally biased region" description="Polar residues" evidence="3">
    <location>
        <begin position="63"/>
        <end position="75"/>
    </location>
</feature>
<dbReference type="PROSITE" id="PS00463">
    <property type="entry name" value="ZN2_CY6_FUNGAL_1"/>
    <property type="match status" value="1"/>
</dbReference>
<feature type="region of interest" description="Disordered" evidence="3">
    <location>
        <begin position="63"/>
        <end position="89"/>
    </location>
</feature>
<dbReference type="SUPFAM" id="SSF57701">
    <property type="entry name" value="Zn2/Cys6 DNA-binding domain"/>
    <property type="match status" value="1"/>
</dbReference>
<dbReference type="InterPro" id="IPR021858">
    <property type="entry name" value="Fun_TF"/>
</dbReference>
<evidence type="ECO:0000313" key="6">
    <source>
        <dbReference type="Proteomes" id="UP000030106"/>
    </source>
</evidence>
<sequence>MNTGEGPRKRARKSRGTGLRTTTGCLTCRKRHKKCDEKRPVCGPCSISDRRCLFPQNSDAASTLASGVSGGNHQQTESRHEQAASSPIPAATQQPDVVANSYGSQAVPPTGEEQLTVQCEHEQAFICSPQSIASGTWSANFASIRWLDLLASDALQADSNHPLVTGLLPPDEQTRGGEQTRGAEQQPPQTTSVFVHVSPAQLNGQAQLPENLDPELERTAWQSGGDVILSAHEAMLFRHFTDRCASWLDLFDPHKLFSSYAIRLAIRNAGLMKAILALSSKHQFNGIDAAARQLRRDIDRDYEDGEWIRYYYETLQYVRETLKYPSYSHSEELLATALIISVYEMLDESDGSGNWQRHLKGIFWIQRSQDVDGGCGGLRQSVWWAWLRQDVWAAFRESRACLSFWVPKKAIHELDQNELADMATYILSQAINYRASVQAATSHNPVDKEKLNKQRSTLVSMMEQWKSHLGDGYKVLPTPKAAAGHVFSPLWIHPPRFGAALQAYSFAQILLTLHTVETISAGFHGYLKMQRTLSEAVNTICGIALQLKDESCQILSAQCLYGAGLCVTDGEQRAKIISLMEECESRVCWPPMAMWRKDLHNDWERVDADDYNSTRDD</sequence>
<evidence type="ECO:0000256" key="3">
    <source>
        <dbReference type="SAM" id="MobiDB-lite"/>
    </source>
</evidence>
<evidence type="ECO:0000256" key="1">
    <source>
        <dbReference type="ARBA" id="ARBA00004123"/>
    </source>
</evidence>
<dbReference type="Gene3D" id="4.10.240.10">
    <property type="entry name" value="Zn(2)-C6 fungal-type DNA-binding domain"/>
    <property type="match status" value="1"/>
</dbReference>
<proteinExistence type="predicted"/>
<comment type="subcellular location">
    <subcellularLocation>
        <location evidence="1">Nucleus</location>
    </subcellularLocation>
</comment>